<keyword evidence="3" id="KW-1185">Reference proteome</keyword>
<evidence type="ECO:0000313" key="2">
    <source>
        <dbReference type="EMBL" id="PWY62935.1"/>
    </source>
</evidence>
<dbReference type="EMBL" id="MSFU01000040">
    <property type="protein sequence ID" value="PWY62935.1"/>
    <property type="molecule type" value="Genomic_DNA"/>
</dbReference>
<dbReference type="AlphaFoldDB" id="A0A317UN63"/>
<evidence type="ECO:0000313" key="3">
    <source>
        <dbReference type="Proteomes" id="UP000246171"/>
    </source>
</evidence>
<evidence type="ECO:0000256" key="1">
    <source>
        <dbReference type="SAM" id="MobiDB-lite"/>
    </source>
</evidence>
<comment type="caution">
    <text evidence="2">The sequence shown here is derived from an EMBL/GenBank/DDBJ whole genome shotgun (WGS) entry which is preliminary data.</text>
</comment>
<name>A0A317UN63_ASPEC</name>
<reference evidence="2" key="1">
    <citation type="submission" date="2016-12" db="EMBL/GenBank/DDBJ databases">
        <title>The genomes of Aspergillus section Nigri reveals drivers in fungal speciation.</title>
        <authorList>
            <consortium name="DOE Joint Genome Institute"/>
            <person name="Vesth T.C."/>
            <person name="Nybo J."/>
            <person name="Theobald S."/>
            <person name="Brandl J."/>
            <person name="Frisvad J.C."/>
            <person name="Nielsen K.F."/>
            <person name="Lyhne E.K."/>
            <person name="Kogle M.E."/>
            <person name="Kuo A."/>
            <person name="Riley R."/>
            <person name="Clum A."/>
            <person name="Nolan M."/>
            <person name="Lipzen A."/>
            <person name="Salamov A."/>
            <person name="Henrissat B."/>
            <person name="Wiebenga A."/>
            <person name="De vries R.P."/>
            <person name="Grigoriev I.V."/>
            <person name="Mortensen U.H."/>
            <person name="Andersen M.R."/>
            <person name="Baker S.E."/>
        </authorList>
    </citation>
    <scope>NUCLEOTIDE SEQUENCE</scope>
    <source>
        <strain evidence="2">CBS 122712</strain>
    </source>
</reference>
<dbReference type="GeneID" id="37048425"/>
<organism evidence="2 3">
    <name type="scientific">Aspergillus eucalypticola (strain CBS 122712 / IBT 29274)</name>
    <dbReference type="NCBI Taxonomy" id="1448314"/>
    <lineage>
        <taxon>Eukaryota</taxon>
        <taxon>Fungi</taxon>
        <taxon>Dikarya</taxon>
        <taxon>Ascomycota</taxon>
        <taxon>Pezizomycotina</taxon>
        <taxon>Eurotiomycetes</taxon>
        <taxon>Eurotiomycetidae</taxon>
        <taxon>Eurotiales</taxon>
        <taxon>Aspergillaceae</taxon>
        <taxon>Aspergillus</taxon>
        <taxon>Aspergillus subgen. Circumdati</taxon>
    </lineage>
</organism>
<dbReference type="Proteomes" id="UP000246171">
    <property type="component" value="Unassembled WGS sequence"/>
</dbReference>
<protein>
    <submittedName>
        <fullName evidence="2">Uncharacterized protein</fullName>
    </submittedName>
</protein>
<feature type="region of interest" description="Disordered" evidence="1">
    <location>
        <begin position="16"/>
        <end position="64"/>
    </location>
</feature>
<sequence>MSEGFEGYELRRLTQIGQEVAKETTQGHQRPPPIERHDAVGDNLTGVLNSVSPANEPIPRRPAG</sequence>
<dbReference type="VEuPathDB" id="FungiDB:BO83DRAFT_179586"/>
<proteinExistence type="predicted"/>
<accession>A0A317UN63</accession>
<dbReference type="RefSeq" id="XP_025382721.1">
    <property type="nucleotide sequence ID" value="XM_025526463.1"/>
</dbReference>
<gene>
    <name evidence="2" type="ORF">BO83DRAFT_179586</name>
</gene>